<organism evidence="1">
    <name type="scientific">marine sediment metagenome</name>
    <dbReference type="NCBI Taxonomy" id="412755"/>
    <lineage>
        <taxon>unclassified sequences</taxon>
        <taxon>metagenomes</taxon>
        <taxon>ecological metagenomes</taxon>
    </lineage>
</organism>
<accession>A0A0F9RJ28</accession>
<evidence type="ECO:0000313" key="1">
    <source>
        <dbReference type="EMBL" id="KKN49792.1"/>
    </source>
</evidence>
<gene>
    <name evidence="1" type="ORF">LCGC14_0639380</name>
</gene>
<dbReference type="EMBL" id="LAZR01001151">
    <property type="protein sequence ID" value="KKN49792.1"/>
    <property type="molecule type" value="Genomic_DNA"/>
</dbReference>
<protein>
    <submittedName>
        <fullName evidence="1">Uncharacterized protein</fullName>
    </submittedName>
</protein>
<reference evidence="1" key="1">
    <citation type="journal article" date="2015" name="Nature">
        <title>Complex archaea that bridge the gap between prokaryotes and eukaryotes.</title>
        <authorList>
            <person name="Spang A."/>
            <person name="Saw J.H."/>
            <person name="Jorgensen S.L."/>
            <person name="Zaremba-Niedzwiedzka K."/>
            <person name="Martijn J."/>
            <person name="Lind A.E."/>
            <person name="van Eijk R."/>
            <person name="Schleper C."/>
            <person name="Guy L."/>
            <person name="Ettema T.J."/>
        </authorList>
    </citation>
    <scope>NUCLEOTIDE SEQUENCE</scope>
</reference>
<sequence length="71" mass="8584">MSVIPAVKNREIIIQKFIDWDKIENVFYNNLYLEDCKLVVKIPLVPKRDSEEDIKIKKFNLEKYTYLISYD</sequence>
<proteinExistence type="predicted"/>
<dbReference type="AlphaFoldDB" id="A0A0F9RJ28"/>
<name>A0A0F9RJ28_9ZZZZ</name>
<comment type="caution">
    <text evidence="1">The sequence shown here is derived from an EMBL/GenBank/DDBJ whole genome shotgun (WGS) entry which is preliminary data.</text>
</comment>